<proteinExistence type="predicted"/>
<keyword evidence="1" id="KW-0472">Membrane</keyword>
<evidence type="ECO:0000256" key="1">
    <source>
        <dbReference type="SAM" id="Phobius"/>
    </source>
</evidence>
<protein>
    <submittedName>
        <fullName evidence="2">Uncharacterized protein</fullName>
    </submittedName>
</protein>
<reference evidence="2" key="1">
    <citation type="submission" date="2021-09" db="EMBL/GenBank/DDBJ databases">
        <authorList>
            <consortium name="AG Swart"/>
            <person name="Singh M."/>
            <person name="Singh A."/>
            <person name="Seah K."/>
            <person name="Emmerich C."/>
        </authorList>
    </citation>
    <scope>NUCLEOTIDE SEQUENCE</scope>
    <source>
        <strain evidence="2">ATCC30299</strain>
    </source>
</reference>
<gene>
    <name evidence="2" type="ORF">BSTOLATCC_MIC54114</name>
</gene>
<evidence type="ECO:0000313" key="3">
    <source>
        <dbReference type="Proteomes" id="UP001162131"/>
    </source>
</evidence>
<keyword evidence="1" id="KW-1133">Transmembrane helix</keyword>
<dbReference type="Proteomes" id="UP001162131">
    <property type="component" value="Unassembled WGS sequence"/>
</dbReference>
<dbReference type="EMBL" id="CAJZBQ010000053">
    <property type="protein sequence ID" value="CAG9332060.1"/>
    <property type="molecule type" value="Genomic_DNA"/>
</dbReference>
<accession>A0AAU9K1D3</accession>
<evidence type="ECO:0000313" key="2">
    <source>
        <dbReference type="EMBL" id="CAG9332060.1"/>
    </source>
</evidence>
<name>A0AAU9K1D3_9CILI</name>
<organism evidence="2 3">
    <name type="scientific">Blepharisma stoltei</name>
    <dbReference type="NCBI Taxonomy" id="1481888"/>
    <lineage>
        <taxon>Eukaryota</taxon>
        <taxon>Sar</taxon>
        <taxon>Alveolata</taxon>
        <taxon>Ciliophora</taxon>
        <taxon>Postciliodesmatophora</taxon>
        <taxon>Heterotrichea</taxon>
        <taxon>Heterotrichida</taxon>
        <taxon>Blepharismidae</taxon>
        <taxon>Blepharisma</taxon>
    </lineage>
</organism>
<dbReference type="AlphaFoldDB" id="A0AAU9K1D3"/>
<feature type="transmembrane region" description="Helical" evidence="1">
    <location>
        <begin position="40"/>
        <end position="62"/>
    </location>
</feature>
<keyword evidence="1" id="KW-0812">Transmembrane</keyword>
<comment type="caution">
    <text evidence="2">The sequence shown here is derived from an EMBL/GenBank/DDBJ whole genome shotgun (WGS) entry which is preliminary data.</text>
</comment>
<keyword evidence="3" id="KW-1185">Reference proteome</keyword>
<sequence length="83" mass="9758">MELIQCFEPGCKHEAYYTCYCTSPGTLCCNTFLIKFIKQIFQISVLGDLCSSFIFKVTNYLAKKYKQKKIMKSYVKLYLFEGY</sequence>